<evidence type="ECO:0000313" key="2">
    <source>
        <dbReference type="EMBL" id="EGR27576.1"/>
    </source>
</evidence>
<name>G0R4L6_ICHMU</name>
<keyword evidence="1" id="KW-0472">Membrane</keyword>
<proteinExistence type="predicted"/>
<keyword evidence="3" id="KW-1185">Reference proteome</keyword>
<dbReference type="EMBL" id="GL984352">
    <property type="protein sequence ID" value="EGR27576.1"/>
    <property type="molecule type" value="Genomic_DNA"/>
</dbReference>
<keyword evidence="1" id="KW-1133">Transmembrane helix</keyword>
<organism evidence="2 3">
    <name type="scientific">Ichthyophthirius multifiliis</name>
    <name type="common">White spot disease agent</name>
    <name type="synonym">Ich</name>
    <dbReference type="NCBI Taxonomy" id="5932"/>
    <lineage>
        <taxon>Eukaryota</taxon>
        <taxon>Sar</taxon>
        <taxon>Alveolata</taxon>
        <taxon>Ciliophora</taxon>
        <taxon>Intramacronucleata</taxon>
        <taxon>Oligohymenophorea</taxon>
        <taxon>Hymenostomatida</taxon>
        <taxon>Ophryoglenina</taxon>
        <taxon>Ichthyophthirius</taxon>
    </lineage>
</organism>
<accession>G0R4L6</accession>
<evidence type="ECO:0000256" key="1">
    <source>
        <dbReference type="SAM" id="Phobius"/>
    </source>
</evidence>
<reference evidence="2 3" key="1">
    <citation type="submission" date="2011-07" db="EMBL/GenBank/DDBJ databases">
        <authorList>
            <person name="Coyne R."/>
            <person name="Brami D."/>
            <person name="Johnson J."/>
            <person name="Hostetler J."/>
            <person name="Hannick L."/>
            <person name="Clark T."/>
            <person name="Cassidy-Hanley D."/>
            <person name="Inman J."/>
        </authorList>
    </citation>
    <scope>NUCLEOTIDE SEQUENCE [LARGE SCALE GENOMIC DNA]</scope>
    <source>
        <strain evidence="2 3">G5</strain>
    </source>
</reference>
<dbReference type="GeneID" id="14903645"/>
<evidence type="ECO:0008006" key="4">
    <source>
        <dbReference type="Google" id="ProtNLM"/>
    </source>
</evidence>
<dbReference type="Proteomes" id="UP000008983">
    <property type="component" value="Unassembled WGS sequence"/>
</dbReference>
<feature type="transmembrane region" description="Helical" evidence="1">
    <location>
        <begin position="69"/>
        <end position="87"/>
    </location>
</feature>
<dbReference type="AlphaFoldDB" id="G0R4L6"/>
<sequence>MKILKFIMKKTIFYPKKVCNSLKVEIILKIQIIIIMKIIIQILNLQFNYQSQCSNFVKDTICNYKITLGVKYIIRILTIWLLLLWNFQINFHKIQQKKTIIILLNVQIHLLSSYKGLVIRIN</sequence>
<feature type="transmembrane region" description="Helical" evidence="1">
    <location>
        <begin position="26"/>
        <end position="49"/>
    </location>
</feature>
<dbReference type="RefSeq" id="XP_004025028.1">
    <property type="nucleotide sequence ID" value="XM_004024979.1"/>
</dbReference>
<protein>
    <recommendedName>
        <fullName evidence="4">Transmembrane protein</fullName>
    </recommendedName>
</protein>
<keyword evidence="1" id="KW-0812">Transmembrane</keyword>
<dbReference type="InParanoid" id="G0R4L6"/>
<evidence type="ECO:0000313" key="3">
    <source>
        <dbReference type="Proteomes" id="UP000008983"/>
    </source>
</evidence>
<gene>
    <name evidence="2" type="ORF">IMG5_193760</name>
</gene>